<dbReference type="InterPro" id="IPR011528">
    <property type="entry name" value="NERD"/>
</dbReference>
<feature type="transmembrane region" description="Helical" evidence="1">
    <location>
        <begin position="55"/>
        <end position="76"/>
    </location>
</feature>
<dbReference type="PANTHER" id="PTHR35287">
    <property type="entry name" value="SI:ZFOS-911D5.4"/>
    <property type="match status" value="1"/>
</dbReference>
<feature type="transmembrane region" description="Helical" evidence="1">
    <location>
        <begin position="31"/>
        <end position="49"/>
    </location>
</feature>
<organism evidence="3 4">
    <name type="scientific">Francisella uliginis</name>
    <dbReference type="NCBI Taxonomy" id="573570"/>
    <lineage>
        <taxon>Bacteria</taxon>
        <taxon>Pseudomonadati</taxon>
        <taxon>Pseudomonadota</taxon>
        <taxon>Gammaproteobacteria</taxon>
        <taxon>Thiotrichales</taxon>
        <taxon>Francisellaceae</taxon>
        <taxon>Francisella</taxon>
    </lineage>
</organism>
<dbReference type="STRING" id="573570.F7310_06540"/>
<keyword evidence="1" id="KW-0812">Transmembrane</keyword>
<dbReference type="PROSITE" id="PS50965">
    <property type="entry name" value="NERD"/>
    <property type="match status" value="1"/>
</dbReference>
<evidence type="ECO:0000313" key="3">
    <source>
        <dbReference type="EMBL" id="API87034.1"/>
    </source>
</evidence>
<dbReference type="PANTHER" id="PTHR35287:SF1">
    <property type="entry name" value="SI:ZFOS-911D5.4"/>
    <property type="match status" value="1"/>
</dbReference>
<keyword evidence="1" id="KW-1133">Transmembrane helix</keyword>
<feature type="domain" description="NERD" evidence="2">
    <location>
        <begin position="88"/>
        <end position="211"/>
    </location>
</feature>
<sequence length="265" mass="30643">MAIESKLKKDRLFLRFTWARLRNYLIRAKKSLYSSIILCGLIVGVDLYLGNVEFVTQSLQIGFTLAVILFIFFFLITKDDNPVDIIISGAEGETTVLDELKKLDNNFVLFNRVVLPDQKSTVGNRELDFIVISRKGIYIVEVKNNRGYIQVENMAERWQVSKTSQNNKVYAKTIKNPIRQTFAQKKVLQTYLYKQRIYIKGIPVVTIVIFANDDAQLSENFIADDANQAVLPLKNLLPFIKAKEEYLEKIPSRSRKKIIRKLEKK</sequence>
<name>A0A1L4BT87_9GAMM</name>
<evidence type="ECO:0000313" key="4">
    <source>
        <dbReference type="Proteomes" id="UP000184222"/>
    </source>
</evidence>
<reference evidence="3 4" key="1">
    <citation type="journal article" date="2016" name="Appl. Environ. Microbiol.">
        <title>Whole genome relationships among Francisella bacteria of diverse origin define new species and provide specific regions for detection.</title>
        <authorList>
            <person name="Challacombe J.F."/>
            <person name="Petersen J.M."/>
            <person name="Gallegos-Graves V."/>
            <person name="Hodge D."/>
            <person name="Pillai S."/>
            <person name="Kuske C.R."/>
        </authorList>
    </citation>
    <scope>NUCLEOTIDE SEQUENCE [LARGE SCALE GENOMIC DNA]</scope>
    <source>
        <strain evidence="4">TX07-7310</strain>
    </source>
</reference>
<gene>
    <name evidence="3" type="ORF">F7310_06540</name>
</gene>
<dbReference type="EMBL" id="CP016796">
    <property type="protein sequence ID" value="API87034.1"/>
    <property type="molecule type" value="Genomic_DNA"/>
</dbReference>
<dbReference type="OrthoDB" id="5605408at2"/>
<proteinExistence type="predicted"/>
<protein>
    <recommendedName>
        <fullName evidence="2">NERD domain-containing protein</fullName>
    </recommendedName>
</protein>
<dbReference type="Pfam" id="PF08378">
    <property type="entry name" value="NERD"/>
    <property type="match status" value="1"/>
</dbReference>
<keyword evidence="4" id="KW-1185">Reference proteome</keyword>
<keyword evidence="1" id="KW-0472">Membrane</keyword>
<dbReference type="AlphaFoldDB" id="A0A1L4BT87"/>
<dbReference type="RefSeq" id="WP_072712676.1">
    <property type="nucleotide sequence ID" value="NZ_CP016796.1"/>
</dbReference>
<accession>A0A1L4BT87</accession>
<evidence type="ECO:0000259" key="2">
    <source>
        <dbReference type="PROSITE" id="PS50965"/>
    </source>
</evidence>
<dbReference type="Proteomes" id="UP000184222">
    <property type="component" value="Chromosome"/>
</dbReference>
<dbReference type="KEGG" id="frx:F7310_06540"/>
<evidence type="ECO:0000256" key="1">
    <source>
        <dbReference type="SAM" id="Phobius"/>
    </source>
</evidence>